<gene>
    <name evidence="1" type="ORF">SAMN04489758_1316</name>
</gene>
<proteinExistence type="predicted"/>
<evidence type="ECO:0000313" key="2">
    <source>
        <dbReference type="Proteomes" id="UP000198558"/>
    </source>
</evidence>
<dbReference type="EMBL" id="FOIN01000031">
    <property type="protein sequence ID" value="SET70932.1"/>
    <property type="molecule type" value="Genomic_DNA"/>
</dbReference>
<reference evidence="2" key="1">
    <citation type="submission" date="2016-10" db="EMBL/GenBank/DDBJ databases">
        <authorList>
            <person name="Varghese N."/>
            <person name="Submissions S."/>
        </authorList>
    </citation>
    <scope>NUCLEOTIDE SEQUENCE [LARGE SCALE GENOMIC DNA]</scope>
    <source>
        <strain evidence="2">DSM 1551</strain>
    </source>
</reference>
<evidence type="ECO:0000313" key="1">
    <source>
        <dbReference type="EMBL" id="SET70932.1"/>
    </source>
</evidence>
<dbReference type="Gene3D" id="2.60.120.200">
    <property type="match status" value="1"/>
</dbReference>
<accession>A0A1I0GLH3</accession>
<sequence length="61" mass="6851">MQLGTRDFTISMWFKSNERKNDTIIFSNKTGDSGRNLGIFFCNYDVFFANAGAGSSISSKR</sequence>
<protein>
    <submittedName>
        <fullName evidence="1">Uncharacterized protein</fullName>
    </submittedName>
</protein>
<dbReference type="SUPFAM" id="SSF49899">
    <property type="entry name" value="Concanavalin A-like lectins/glucanases"/>
    <property type="match status" value="1"/>
</dbReference>
<dbReference type="Proteomes" id="UP000198558">
    <property type="component" value="Unassembled WGS sequence"/>
</dbReference>
<keyword evidence="2" id="KW-1185">Reference proteome</keyword>
<organism evidence="1 2">
    <name type="scientific">Thomasclavelia cocleata</name>
    <dbReference type="NCBI Taxonomy" id="69824"/>
    <lineage>
        <taxon>Bacteria</taxon>
        <taxon>Bacillati</taxon>
        <taxon>Bacillota</taxon>
        <taxon>Erysipelotrichia</taxon>
        <taxon>Erysipelotrichales</taxon>
        <taxon>Coprobacillaceae</taxon>
        <taxon>Thomasclavelia</taxon>
    </lineage>
</organism>
<dbReference type="InterPro" id="IPR013320">
    <property type="entry name" value="ConA-like_dom_sf"/>
</dbReference>
<name>A0A1I0GLH3_9FIRM</name>
<dbReference type="AlphaFoldDB" id="A0A1I0GLH3"/>